<feature type="compositionally biased region" description="Basic and acidic residues" evidence="1">
    <location>
        <begin position="15"/>
        <end position="25"/>
    </location>
</feature>
<dbReference type="Proteomes" id="UP000309340">
    <property type="component" value="Unassembled WGS sequence"/>
</dbReference>
<keyword evidence="3" id="KW-1185">Reference proteome</keyword>
<feature type="region of interest" description="Disordered" evidence="1">
    <location>
        <begin position="129"/>
        <end position="154"/>
    </location>
</feature>
<comment type="caution">
    <text evidence="2">The sequence shown here is derived from an EMBL/GenBank/DDBJ whole genome shotgun (WGS) entry which is preliminary data.</text>
</comment>
<dbReference type="AlphaFoldDB" id="A0A4U0WNU1"/>
<evidence type="ECO:0000256" key="1">
    <source>
        <dbReference type="SAM" id="MobiDB-lite"/>
    </source>
</evidence>
<gene>
    <name evidence="2" type="ORF">B0A55_08632</name>
</gene>
<feature type="region of interest" description="Disordered" evidence="1">
    <location>
        <begin position="1"/>
        <end position="25"/>
    </location>
</feature>
<organism evidence="2 3">
    <name type="scientific">Friedmanniomyces simplex</name>
    <dbReference type="NCBI Taxonomy" id="329884"/>
    <lineage>
        <taxon>Eukaryota</taxon>
        <taxon>Fungi</taxon>
        <taxon>Dikarya</taxon>
        <taxon>Ascomycota</taxon>
        <taxon>Pezizomycotina</taxon>
        <taxon>Dothideomycetes</taxon>
        <taxon>Dothideomycetidae</taxon>
        <taxon>Mycosphaerellales</taxon>
        <taxon>Teratosphaeriaceae</taxon>
        <taxon>Friedmanniomyces</taxon>
    </lineage>
</organism>
<dbReference type="EMBL" id="NAJQ01000780">
    <property type="protein sequence ID" value="TKA64954.1"/>
    <property type="molecule type" value="Genomic_DNA"/>
</dbReference>
<proteinExistence type="predicted"/>
<evidence type="ECO:0000313" key="3">
    <source>
        <dbReference type="Proteomes" id="UP000309340"/>
    </source>
</evidence>
<dbReference type="OrthoDB" id="3914029at2759"/>
<name>A0A4U0WNU1_9PEZI</name>
<sequence length="205" mass="22717">MADPPPSYERALGWENREQKPESRLTRRFSIREEVGVSRSQHVMAVVAKLLPHIENRARGGLSKSTFLLLPSDQDSSRKGELVGFRVEELPVLVQLEGEQDTVEFWSQPEALDSLRGQVLAAISDTVPTPAIDAPPAPREPLPRKTSYFGRKPVKPPGARALPLPMKTPVAVEVHLDDVSFRTETEYGLYQTLSGRAVVLTVEVS</sequence>
<reference evidence="2 3" key="1">
    <citation type="submission" date="2017-03" db="EMBL/GenBank/DDBJ databases">
        <title>Genomes of endolithic fungi from Antarctica.</title>
        <authorList>
            <person name="Coleine C."/>
            <person name="Masonjones S."/>
            <person name="Stajich J.E."/>
        </authorList>
    </citation>
    <scope>NUCLEOTIDE SEQUENCE [LARGE SCALE GENOMIC DNA]</scope>
    <source>
        <strain evidence="2 3">CCFEE 5184</strain>
    </source>
</reference>
<accession>A0A4U0WNU1</accession>
<protein>
    <submittedName>
        <fullName evidence="2">Uncharacterized protein</fullName>
    </submittedName>
</protein>
<evidence type="ECO:0000313" key="2">
    <source>
        <dbReference type="EMBL" id="TKA64954.1"/>
    </source>
</evidence>